<proteinExistence type="predicted"/>
<dbReference type="RefSeq" id="WP_229733998.1">
    <property type="nucleotide sequence ID" value="NZ_BMFP01000007.1"/>
</dbReference>
<dbReference type="InterPro" id="IPR052967">
    <property type="entry name" value="Stress_Response_Assoc"/>
</dbReference>
<gene>
    <name evidence="3" type="ORF">GCM10011323_32760</name>
</gene>
<reference evidence="4" key="1">
    <citation type="journal article" date="2019" name="Int. J. Syst. Evol. Microbiol.">
        <title>The Global Catalogue of Microorganisms (GCM) 10K type strain sequencing project: providing services to taxonomists for standard genome sequencing and annotation.</title>
        <authorList>
            <consortium name="The Broad Institute Genomics Platform"/>
            <consortium name="The Broad Institute Genome Sequencing Center for Infectious Disease"/>
            <person name="Wu L."/>
            <person name="Ma J."/>
        </authorList>
    </citation>
    <scope>NUCLEOTIDE SEQUENCE [LARGE SCALE GENOMIC DNA]</scope>
    <source>
        <strain evidence="4">CGMCC 1.12749</strain>
    </source>
</reference>
<feature type="compositionally biased region" description="Basic and acidic residues" evidence="1">
    <location>
        <begin position="1"/>
        <end position="18"/>
    </location>
</feature>
<comment type="caution">
    <text evidence="3">The sequence shown here is derived from an EMBL/GenBank/DDBJ whole genome shotgun (WGS) entry which is preliminary data.</text>
</comment>
<evidence type="ECO:0000313" key="3">
    <source>
        <dbReference type="EMBL" id="GGG26620.1"/>
    </source>
</evidence>
<evidence type="ECO:0000256" key="1">
    <source>
        <dbReference type="SAM" id="MobiDB-lite"/>
    </source>
</evidence>
<keyword evidence="4" id="KW-1185">Reference proteome</keyword>
<evidence type="ECO:0000259" key="2">
    <source>
        <dbReference type="Pfam" id="PF09557"/>
    </source>
</evidence>
<dbReference type="PANTHER" id="PTHR38463:SF1">
    <property type="entry name" value="STRESS RESPONSE PROTEIN YSNF"/>
    <property type="match status" value="1"/>
</dbReference>
<accession>A0ABQ1WEH1</accession>
<dbReference type="Pfam" id="PF09557">
    <property type="entry name" value="DUF2382"/>
    <property type="match status" value="1"/>
</dbReference>
<dbReference type="Proteomes" id="UP000634043">
    <property type="component" value="Unassembled WGS sequence"/>
</dbReference>
<organism evidence="3 4">
    <name type="scientific">Pontibacter amylolyticus</name>
    <dbReference type="NCBI Taxonomy" id="1424080"/>
    <lineage>
        <taxon>Bacteria</taxon>
        <taxon>Pseudomonadati</taxon>
        <taxon>Bacteroidota</taxon>
        <taxon>Cytophagia</taxon>
        <taxon>Cytophagales</taxon>
        <taxon>Hymenobacteraceae</taxon>
        <taxon>Pontibacter</taxon>
    </lineage>
</organism>
<protein>
    <recommendedName>
        <fullName evidence="2">DUF2382 domain-containing protein</fullName>
    </recommendedName>
</protein>
<evidence type="ECO:0000313" key="4">
    <source>
        <dbReference type="Proteomes" id="UP000634043"/>
    </source>
</evidence>
<sequence length="177" mass="20872">MSKKTDKLKSEFDEKLHESQSSSPMENRDIQDAYGREREKLDVDIEYNKTIPVIEEQLRVDKEVRETGSVHIAKDVHRENVDLDLPIIHEEAEIERVEINQYVDTPPPPVRYEGDKMIIPVLKEVLVVEKRLLVVEEIHVTKRRTEEHNTEHVELLREEIRVERKQNSPEGPERSTH</sequence>
<feature type="domain" description="DUF2382" evidence="2">
    <location>
        <begin position="51"/>
        <end position="162"/>
    </location>
</feature>
<dbReference type="PANTHER" id="PTHR38463">
    <property type="entry name" value="STRESS RESPONSE PROTEIN YSNF"/>
    <property type="match status" value="1"/>
</dbReference>
<name>A0ABQ1WEH1_9BACT</name>
<dbReference type="EMBL" id="BMFP01000007">
    <property type="protein sequence ID" value="GGG26620.1"/>
    <property type="molecule type" value="Genomic_DNA"/>
</dbReference>
<dbReference type="InterPro" id="IPR019060">
    <property type="entry name" value="DUF2382"/>
</dbReference>
<feature type="region of interest" description="Disordered" evidence="1">
    <location>
        <begin position="1"/>
        <end position="35"/>
    </location>
</feature>
<feature type="compositionally biased region" description="Basic and acidic residues" evidence="1">
    <location>
        <begin position="26"/>
        <end position="35"/>
    </location>
</feature>